<protein>
    <recommendedName>
        <fullName evidence="6">RING-type domain-containing protein</fullName>
    </recommendedName>
</protein>
<dbReference type="InterPro" id="IPR001841">
    <property type="entry name" value="Znf_RING"/>
</dbReference>
<reference evidence="7 8" key="1">
    <citation type="submission" date="2016-11" db="EMBL/GenBank/DDBJ databases">
        <title>The macronuclear genome of Stentor coeruleus: a giant cell with tiny introns.</title>
        <authorList>
            <person name="Slabodnick M."/>
            <person name="Ruby J.G."/>
            <person name="Reiff S.B."/>
            <person name="Swart E.C."/>
            <person name="Gosai S."/>
            <person name="Prabakaran S."/>
            <person name="Witkowska E."/>
            <person name="Larue G.E."/>
            <person name="Fisher S."/>
            <person name="Freeman R.M."/>
            <person name="Gunawardena J."/>
            <person name="Chu W."/>
            <person name="Stover N.A."/>
            <person name="Gregory B.D."/>
            <person name="Nowacki M."/>
            <person name="Derisi J."/>
            <person name="Roy S.W."/>
            <person name="Marshall W.F."/>
            <person name="Sood P."/>
        </authorList>
    </citation>
    <scope>NUCLEOTIDE SEQUENCE [LARGE SCALE GENOMIC DNA]</scope>
    <source>
        <strain evidence="7">WM001</strain>
    </source>
</reference>
<dbReference type="PANTHER" id="PTHR46858">
    <property type="entry name" value="OS05G0521000 PROTEIN"/>
    <property type="match status" value="1"/>
</dbReference>
<accession>A0A1R2CGI3</accession>
<keyword evidence="5" id="KW-1133">Transmembrane helix</keyword>
<feature type="transmembrane region" description="Helical" evidence="5">
    <location>
        <begin position="188"/>
        <end position="212"/>
    </location>
</feature>
<dbReference type="GO" id="GO:0061630">
    <property type="term" value="F:ubiquitin protein ligase activity"/>
    <property type="evidence" value="ECO:0007669"/>
    <property type="project" value="TreeGrafter"/>
</dbReference>
<evidence type="ECO:0000313" key="8">
    <source>
        <dbReference type="Proteomes" id="UP000187209"/>
    </source>
</evidence>
<dbReference type="OrthoDB" id="3045089at2759"/>
<feature type="transmembrane region" description="Helical" evidence="5">
    <location>
        <begin position="165"/>
        <end position="182"/>
    </location>
</feature>
<gene>
    <name evidence="7" type="ORF">SteCoe_10117</name>
</gene>
<dbReference type="EMBL" id="MPUH01000161">
    <property type="protein sequence ID" value="OMJ88046.1"/>
    <property type="molecule type" value="Genomic_DNA"/>
</dbReference>
<keyword evidence="1" id="KW-0479">Metal-binding</keyword>
<evidence type="ECO:0000256" key="2">
    <source>
        <dbReference type="ARBA" id="ARBA00022771"/>
    </source>
</evidence>
<feature type="transmembrane region" description="Helical" evidence="5">
    <location>
        <begin position="125"/>
        <end position="144"/>
    </location>
</feature>
<keyword evidence="5" id="KW-0472">Membrane</keyword>
<dbReference type="SUPFAM" id="SSF57850">
    <property type="entry name" value="RING/U-box"/>
    <property type="match status" value="1"/>
</dbReference>
<evidence type="ECO:0000313" key="7">
    <source>
        <dbReference type="EMBL" id="OMJ88046.1"/>
    </source>
</evidence>
<evidence type="ECO:0000259" key="6">
    <source>
        <dbReference type="PROSITE" id="PS50089"/>
    </source>
</evidence>
<evidence type="ECO:0000256" key="4">
    <source>
        <dbReference type="PROSITE-ProRule" id="PRU00175"/>
    </source>
</evidence>
<comment type="caution">
    <text evidence="7">The sequence shown here is derived from an EMBL/GenBank/DDBJ whole genome shotgun (WGS) entry which is preliminary data.</text>
</comment>
<feature type="transmembrane region" description="Helical" evidence="5">
    <location>
        <begin position="41"/>
        <end position="60"/>
    </location>
</feature>
<feature type="transmembrane region" description="Helical" evidence="5">
    <location>
        <begin position="97"/>
        <end position="119"/>
    </location>
</feature>
<dbReference type="GO" id="GO:0016567">
    <property type="term" value="P:protein ubiquitination"/>
    <property type="evidence" value="ECO:0007669"/>
    <property type="project" value="TreeGrafter"/>
</dbReference>
<evidence type="ECO:0000256" key="1">
    <source>
        <dbReference type="ARBA" id="ARBA00022723"/>
    </source>
</evidence>
<feature type="transmembrane region" description="Helical" evidence="5">
    <location>
        <begin position="233"/>
        <end position="256"/>
    </location>
</feature>
<dbReference type="PANTHER" id="PTHR46858:SF5">
    <property type="entry name" value="E3 UBIQUITIN-PROTEIN LIGASE APD1-RELATED"/>
    <property type="match status" value="1"/>
</dbReference>
<keyword evidence="8" id="KW-1185">Reference proteome</keyword>
<feature type="transmembrane region" description="Helical" evidence="5">
    <location>
        <begin position="268"/>
        <end position="293"/>
    </location>
</feature>
<dbReference type="Pfam" id="PF13920">
    <property type="entry name" value="zf-C3HC4_3"/>
    <property type="match status" value="1"/>
</dbReference>
<keyword evidence="5" id="KW-0812">Transmembrane</keyword>
<dbReference type="Proteomes" id="UP000187209">
    <property type="component" value="Unassembled WGS sequence"/>
</dbReference>
<dbReference type="AlphaFoldDB" id="A0A1R2CGI3"/>
<dbReference type="GO" id="GO:0008270">
    <property type="term" value="F:zinc ion binding"/>
    <property type="evidence" value="ECO:0007669"/>
    <property type="project" value="UniProtKB-KW"/>
</dbReference>
<dbReference type="Gene3D" id="3.30.40.10">
    <property type="entry name" value="Zinc/RING finger domain, C3HC4 (zinc finger)"/>
    <property type="match status" value="1"/>
</dbReference>
<evidence type="ECO:0000256" key="5">
    <source>
        <dbReference type="SAM" id="Phobius"/>
    </source>
</evidence>
<feature type="domain" description="RING-type" evidence="6">
    <location>
        <begin position="376"/>
        <end position="415"/>
    </location>
</feature>
<sequence length="444" mass="51244">MNEDNRLAFESSENSIANRQAEERKLAEANRQEVITQIRIWYEYFLVCAGFLLLLRISYSSLMFNFIPYALLAVYELVWLARVIIKHCRTQGRYISRCFAKDIFVIICNFIFYILVSIYTADLGIFLVLTCIPLHICNFVTFLVKCEYNSKCRNFASKSEACLRWILALTVLFSGLKDLNLIPWKWPYIFWPVWIFVLVLILVGIAEIIFAGKIMYRSHKGRASCTDSICPIWMVYFSTGVAICTGYFFFELTIYLQNGKIDLILNAFLVMLLYCIGLFVLTFLFNSLIVSWFEKYFNSNQQIIRSNHMFIPPINNVVLPPALINIQEYPMTMIKVSSTFFVSSNASSEDQIEEDKSSVDANSVYIDGSVDGGKVCTICCVNEADGIFMHCGHGGVCFECACQMWKKTKKCHICRAVIEQIYKYRPLNRNEVEVIKAIRYSYIS</sequence>
<feature type="transmembrane region" description="Helical" evidence="5">
    <location>
        <begin position="66"/>
        <end position="85"/>
    </location>
</feature>
<dbReference type="InterPro" id="IPR013083">
    <property type="entry name" value="Znf_RING/FYVE/PHD"/>
</dbReference>
<dbReference type="PROSITE" id="PS50089">
    <property type="entry name" value="ZF_RING_2"/>
    <property type="match status" value="1"/>
</dbReference>
<keyword evidence="3" id="KW-0862">Zinc</keyword>
<proteinExistence type="predicted"/>
<name>A0A1R2CGI3_9CILI</name>
<keyword evidence="2 4" id="KW-0863">Zinc-finger</keyword>
<organism evidence="7 8">
    <name type="scientific">Stentor coeruleus</name>
    <dbReference type="NCBI Taxonomy" id="5963"/>
    <lineage>
        <taxon>Eukaryota</taxon>
        <taxon>Sar</taxon>
        <taxon>Alveolata</taxon>
        <taxon>Ciliophora</taxon>
        <taxon>Postciliodesmatophora</taxon>
        <taxon>Heterotrichea</taxon>
        <taxon>Heterotrichida</taxon>
        <taxon>Stentoridae</taxon>
        <taxon>Stentor</taxon>
    </lineage>
</organism>
<evidence type="ECO:0000256" key="3">
    <source>
        <dbReference type="ARBA" id="ARBA00022833"/>
    </source>
</evidence>